<accession>W8CB16</accession>
<reference evidence="2" key="1">
    <citation type="submission" date="2013-07" db="EMBL/GenBank/DDBJ databases">
        <authorList>
            <person name="Geib S."/>
        </authorList>
    </citation>
    <scope>NUCLEOTIDE SEQUENCE</scope>
</reference>
<keyword evidence="1" id="KW-0732">Signal</keyword>
<organism evidence="2">
    <name type="scientific">Ceratitis capitata</name>
    <name type="common">Mediterranean fruit fly</name>
    <name type="synonym">Tephritis capitata</name>
    <dbReference type="NCBI Taxonomy" id="7213"/>
    <lineage>
        <taxon>Eukaryota</taxon>
        <taxon>Metazoa</taxon>
        <taxon>Ecdysozoa</taxon>
        <taxon>Arthropoda</taxon>
        <taxon>Hexapoda</taxon>
        <taxon>Insecta</taxon>
        <taxon>Pterygota</taxon>
        <taxon>Neoptera</taxon>
        <taxon>Endopterygota</taxon>
        <taxon>Diptera</taxon>
        <taxon>Brachycera</taxon>
        <taxon>Muscomorpha</taxon>
        <taxon>Tephritoidea</taxon>
        <taxon>Tephritidae</taxon>
        <taxon>Ceratitis</taxon>
        <taxon>Ceratitis</taxon>
    </lineage>
</organism>
<evidence type="ECO:0000256" key="1">
    <source>
        <dbReference type="SAM" id="SignalP"/>
    </source>
</evidence>
<dbReference type="AlphaFoldDB" id="W8CB16"/>
<feature type="signal peptide" evidence="1">
    <location>
        <begin position="1"/>
        <end position="19"/>
    </location>
</feature>
<dbReference type="EMBL" id="GAMC01005231">
    <property type="protein sequence ID" value="JAC01325.1"/>
    <property type="molecule type" value="mRNA"/>
</dbReference>
<proteinExistence type="evidence at transcript level"/>
<feature type="chain" id="PRO_5004909008" evidence="1">
    <location>
        <begin position="20"/>
        <end position="167"/>
    </location>
</feature>
<protein>
    <submittedName>
        <fullName evidence="2">Uncharacterized protein</fullName>
    </submittedName>
</protein>
<reference evidence="2" key="2">
    <citation type="journal article" date="2014" name="BMC Genomics">
        <title>A genomic perspective to assessing quality of mass-reared SIT flies used in Mediterranean fruit fly (Ceratitis capitata) eradication in California.</title>
        <authorList>
            <person name="Calla B."/>
            <person name="Hall B."/>
            <person name="Hou S."/>
            <person name="Geib S.M."/>
        </authorList>
    </citation>
    <scope>NUCLEOTIDE SEQUENCE</scope>
</reference>
<name>W8CB16_CERCA</name>
<evidence type="ECO:0000313" key="2">
    <source>
        <dbReference type="EMBL" id="JAC01325.1"/>
    </source>
</evidence>
<sequence length="167" mass="19557">MHYIFFFVLLKCLIHTTSPTKADIQSMEERDSAETSNEHFDYKAILMQFLRAQHLQKQQEFRQNVSDCNYLQHIRRRPTASTGRALNSRNAYRTQIVLGKRNSLPPLRNKTALKNTKRNSTTLAYNTTAAAVAVRPRNYTEPYAEPIILYMVARRQCNTHRRRCQIP</sequence>